<keyword evidence="3 8" id="KW-0238">DNA-binding</keyword>
<gene>
    <name evidence="8" type="ORF">BUZ14_01990</name>
</gene>
<evidence type="ECO:0000259" key="7">
    <source>
        <dbReference type="PROSITE" id="PS50110"/>
    </source>
</evidence>
<dbReference type="Pfam" id="PF00072">
    <property type="entry name" value="Response_reg"/>
    <property type="match status" value="1"/>
</dbReference>
<evidence type="ECO:0000256" key="2">
    <source>
        <dbReference type="ARBA" id="ARBA00023015"/>
    </source>
</evidence>
<dbReference type="SMART" id="SM00421">
    <property type="entry name" value="HTH_LUXR"/>
    <property type="match status" value="1"/>
</dbReference>
<feature type="domain" description="Response regulatory" evidence="7">
    <location>
        <begin position="2"/>
        <end position="119"/>
    </location>
</feature>
<feature type="modified residue" description="4-aspartylphosphate" evidence="5">
    <location>
        <position position="53"/>
    </location>
</feature>
<dbReference type="PROSITE" id="PS50043">
    <property type="entry name" value="HTH_LUXR_2"/>
    <property type="match status" value="1"/>
</dbReference>
<dbReference type="SUPFAM" id="SSF52172">
    <property type="entry name" value="CheY-like"/>
    <property type="match status" value="1"/>
</dbReference>
<dbReference type="AlphaFoldDB" id="A0A3A0VUS8"/>
<evidence type="ECO:0000313" key="8">
    <source>
        <dbReference type="EMBL" id="RIP37346.1"/>
    </source>
</evidence>
<dbReference type="InterPro" id="IPR001789">
    <property type="entry name" value="Sig_transdc_resp-reg_receiver"/>
</dbReference>
<dbReference type="GO" id="GO:0000160">
    <property type="term" value="P:phosphorelay signal transduction system"/>
    <property type="evidence" value="ECO:0007669"/>
    <property type="project" value="InterPro"/>
</dbReference>
<evidence type="ECO:0000259" key="6">
    <source>
        <dbReference type="PROSITE" id="PS50043"/>
    </source>
</evidence>
<keyword evidence="2" id="KW-0805">Transcription regulation</keyword>
<dbReference type="PROSITE" id="PS00622">
    <property type="entry name" value="HTH_LUXR_1"/>
    <property type="match status" value="1"/>
</dbReference>
<dbReference type="GO" id="GO:0003677">
    <property type="term" value="F:DNA binding"/>
    <property type="evidence" value="ECO:0007669"/>
    <property type="project" value="UniProtKB-KW"/>
</dbReference>
<dbReference type="EMBL" id="QYJN01000001">
    <property type="protein sequence ID" value="RIP37346.1"/>
    <property type="molecule type" value="Genomic_DNA"/>
</dbReference>
<keyword evidence="4" id="KW-0804">Transcription</keyword>
<accession>A0A3A0VUS8</accession>
<evidence type="ECO:0000256" key="1">
    <source>
        <dbReference type="ARBA" id="ARBA00022553"/>
    </source>
</evidence>
<dbReference type="Gene3D" id="3.40.50.2300">
    <property type="match status" value="1"/>
</dbReference>
<dbReference type="PRINTS" id="PR00038">
    <property type="entry name" value="HTHLUXR"/>
</dbReference>
<dbReference type="PANTHER" id="PTHR43214">
    <property type="entry name" value="TWO-COMPONENT RESPONSE REGULATOR"/>
    <property type="match status" value="1"/>
</dbReference>
<comment type="caution">
    <text evidence="8">The sequence shown here is derived from an EMBL/GenBank/DDBJ whole genome shotgun (WGS) entry which is preliminary data.</text>
</comment>
<dbReference type="InterPro" id="IPR016032">
    <property type="entry name" value="Sig_transdc_resp-reg_C-effctor"/>
</dbReference>
<dbReference type="InterPro" id="IPR039420">
    <property type="entry name" value="WalR-like"/>
</dbReference>
<dbReference type="Proteomes" id="UP000265541">
    <property type="component" value="Unassembled WGS sequence"/>
</dbReference>
<sequence length="217" mass="24557">MRIVIADDHAVVRTGFSMILNYQEDMEVVGTAADGVEAYQKVMQHKPDVLIMDLSMPPGESGLIATSKISDSFPETKILILTMHDDEEYLFHVLRNGAKGYILKNAPDEQLLLAVRTIYQGETYIDTKLTTSLVKEFVNHSTKDIKDSTDPFLILSKRELEILPLIAKGYGNKDIAEKLYVSVKTVEAHKTHIMQKLNLKTKPELVEYAMKKKLIDF</sequence>
<feature type="domain" description="HTH luxR-type" evidence="6">
    <location>
        <begin position="148"/>
        <end position="213"/>
    </location>
</feature>
<dbReference type="SMART" id="SM00448">
    <property type="entry name" value="REC"/>
    <property type="match status" value="1"/>
</dbReference>
<keyword evidence="1 5" id="KW-0597">Phosphoprotein</keyword>
<dbReference type="GO" id="GO:0006355">
    <property type="term" value="P:regulation of DNA-templated transcription"/>
    <property type="evidence" value="ECO:0007669"/>
    <property type="project" value="InterPro"/>
</dbReference>
<evidence type="ECO:0000256" key="3">
    <source>
        <dbReference type="ARBA" id="ARBA00023125"/>
    </source>
</evidence>
<reference evidence="8 9" key="1">
    <citation type="journal article" date="2016" name="Front. Microbiol.">
        <title>Comprehensive Phylogenetic Analysis of Bovine Non-aureus Staphylococci Species Based on Whole-Genome Sequencing.</title>
        <authorList>
            <person name="Naushad S."/>
            <person name="Barkema H.W."/>
            <person name="Luby C."/>
            <person name="Condas L.A."/>
            <person name="Nobrega D.B."/>
            <person name="Carson D.A."/>
            <person name="De Buck J."/>
        </authorList>
    </citation>
    <scope>NUCLEOTIDE SEQUENCE [LARGE SCALE GENOMIC DNA]</scope>
    <source>
        <strain evidence="8 9">SNUC 4781</strain>
    </source>
</reference>
<dbReference type="PROSITE" id="PS50110">
    <property type="entry name" value="RESPONSE_REGULATORY"/>
    <property type="match status" value="1"/>
</dbReference>
<protein>
    <submittedName>
        <fullName evidence="8">DNA-binding response regulator</fullName>
    </submittedName>
</protein>
<name>A0A3A0VUS8_STAGA</name>
<evidence type="ECO:0000256" key="4">
    <source>
        <dbReference type="ARBA" id="ARBA00023163"/>
    </source>
</evidence>
<dbReference type="OrthoDB" id="9780153at2"/>
<evidence type="ECO:0000256" key="5">
    <source>
        <dbReference type="PROSITE-ProRule" id="PRU00169"/>
    </source>
</evidence>
<organism evidence="8 9">
    <name type="scientific">Staphylococcus gallinarum</name>
    <dbReference type="NCBI Taxonomy" id="1293"/>
    <lineage>
        <taxon>Bacteria</taxon>
        <taxon>Bacillati</taxon>
        <taxon>Bacillota</taxon>
        <taxon>Bacilli</taxon>
        <taxon>Bacillales</taxon>
        <taxon>Staphylococcaceae</taxon>
        <taxon>Staphylococcus</taxon>
    </lineage>
</organism>
<dbReference type="SUPFAM" id="SSF46894">
    <property type="entry name" value="C-terminal effector domain of the bipartite response regulators"/>
    <property type="match status" value="1"/>
</dbReference>
<dbReference type="InterPro" id="IPR058245">
    <property type="entry name" value="NreC/VraR/RcsB-like_REC"/>
</dbReference>
<dbReference type="InterPro" id="IPR000792">
    <property type="entry name" value="Tscrpt_reg_LuxR_C"/>
</dbReference>
<dbReference type="RefSeq" id="WP_119484159.1">
    <property type="nucleotide sequence ID" value="NZ_QYJN01000001.1"/>
</dbReference>
<proteinExistence type="predicted"/>
<dbReference type="CDD" id="cd17535">
    <property type="entry name" value="REC_NarL-like"/>
    <property type="match status" value="1"/>
</dbReference>
<dbReference type="PANTHER" id="PTHR43214:SF37">
    <property type="entry name" value="TRANSCRIPTIONAL REGULATORY PROTEIN YDFI"/>
    <property type="match status" value="1"/>
</dbReference>
<evidence type="ECO:0000313" key="9">
    <source>
        <dbReference type="Proteomes" id="UP000265541"/>
    </source>
</evidence>
<dbReference type="Pfam" id="PF00196">
    <property type="entry name" value="GerE"/>
    <property type="match status" value="1"/>
</dbReference>
<dbReference type="CDD" id="cd06170">
    <property type="entry name" value="LuxR_C_like"/>
    <property type="match status" value="1"/>
</dbReference>
<dbReference type="InterPro" id="IPR011006">
    <property type="entry name" value="CheY-like_superfamily"/>
</dbReference>